<evidence type="ECO:0000256" key="3">
    <source>
        <dbReference type="ARBA" id="ARBA00023125"/>
    </source>
</evidence>
<accession>A0A272EVG0</accession>
<dbReference type="EMBL" id="NMRN01000010">
    <property type="protein sequence ID" value="PAS94094.1"/>
    <property type="molecule type" value="Genomic_DNA"/>
</dbReference>
<dbReference type="GO" id="GO:0003677">
    <property type="term" value="F:DNA binding"/>
    <property type="evidence" value="ECO:0007669"/>
    <property type="project" value="UniProtKB-KW"/>
</dbReference>
<dbReference type="SUPFAM" id="SSF46785">
    <property type="entry name" value="Winged helix' DNA-binding domain"/>
    <property type="match status" value="1"/>
</dbReference>
<reference evidence="7 8" key="2">
    <citation type="submission" date="2017-07" db="EMBL/GenBank/DDBJ databases">
        <title>Candidatus Dactylopiibacterium carminicum, a nitrogen-fixing symbiont of the cochineal insect Dactylopius coccus and Dactylopius opuntiae (Hemiptera: Coccoidea: Dactylopiidae).</title>
        <authorList>
            <person name="Vera A."/>
        </authorList>
    </citation>
    <scope>NUCLEOTIDE SEQUENCE [LARGE SCALE GENOMIC DNA]</scope>
    <source>
        <strain evidence="7 8">NFDCM</strain>
    </source>
</reference>
<dbReference type="OrthoDB" id="9178040at2"/>
<evidence type="ECO:0000313" key="8">
    <source>
        <dbReference type="Proteomes" id="UP000216107"/>
    </source>
</evidence>
<evidence type="ECO:0000313" key="6">
    <source>
        <dbReference type="EMBL" id="KAF7598182.1"/>
    </source>
</evidence>
<dbReference type="RefSeq" id="WP_095525613.1">
    <property type="nucleotide sequence ID" value="NZ_MDUX01000060.1"/>
</dbReference>
<evidence type="ECO:0000256" key="2">
    <source>
        <dbReference type="ARBA" id="ARBA00023015"/>
    </source>
</evidence>
<dbReference type="FunFam" id="1.10.10.10:FF:000001">
    <property type="entry name" value="LysR family transcriptional regulator"/>
    <property type="match status" value="1"/>
</dbReference>
<dbReference type="GO" id="GO:0003700">
    <property type="term" value="F:DNA-binding transcription factor activity"/>
    <property type="evidence" value="ECO:0007669"/>
    <property type="project" value="InterPro"/>
</dbReference>
<dbReference type="Pfam" id="PF03466">
    <property type="entry name" value="LysR_substrate"/>
    <property type="match status" value="1"/>
</dbReference>
<evidence type="ECO:0000259" key="5">
    <source>
        <dbReference type="PROSITE" id="PS50931"/>
    </source>
</evidence>
<dbReference type="InterPro" id="IPR005119">
    <property type="entry name" value="LysR_subst-bd"/>
</dbReference>
<dbReference type="Pfam" id="PF00126">
    <property type="entry name" value="HTH_1"/>
    <property type="match status" value="1"/>
</dbReference>
<dbReference type="AlphaFoldDB" id="A0A272EVG0"/>
<dbReference type="Proteomes" id="UP000623509">
    <property type="component" value="Unassembled WGS sequence"/>
</dbReference>
<reference evidence="6 9" key="1">
    <citation type="submission" date="2016-08" db="EMBL/GenBank/DDBJ databases">
        <title>Candidatus Dactylopiibacterium carminicum genome sequence.</title>
        <authorList>
            <person name="Ramirez-Puebla S.T."/>
            <person name="Ormeno-Orrillo E."/>
            <person name="Vera-Ponce De Leon A."/>
            <person name="Luis L."/>
            <person name="Sanchez-Flores A."/>
            <person name="Monica R."/>
            <person name="Martinez-Romero E."/>
        </authorList>
    </citation>
    <scope>NUCLEOTIDE SEQUENCE [LARGE SCALE GENOMIC DNA]</scope>
    <source>
        <strain evidence="6">END1</strain>
    </source>
</reference>
<dbReference type="PANTHER" id="PTHR30537:SF5">
    <property type="entry name" value="HTH-TYPE TRANSCRIPTIONAL ACTIVATOR TTDR-RELATED"/>
    <property type="match status" value="1"/>
</dbReference>
<dbReference type="EMBL" id="MDUX01000060">
    <property type="protein sequence ID" value="KAF7598182.1"/>
    <property type="molecule type" value="Genomic_DNA"/>
</dbReference>
<dbReference type="PROSITE" id="PS50931">
    <property type="entry name" value="HTH_LYSR"/>
    <property type="match status" value="1"/>
</dbReference>
<dbReference type="Proteomes" id="UP000216107">
    <property type="component" value="Unassembled WGS sequence"/>
</dbReference>
<evidence type="ECO:0000256" key="1">
    <source>
        <dbReference type="ARBA" id="ARBA00009437"/>
    </source>
</evidence>
<name>A0A272EVG0_9RHOO</name>
<dbReference type="InterPro" id="IPR036388">
    <property type="entry name" value="WH-like_DNA-bd_sf"/>
</dbReference>
<keyword evidence="4" id="KW-0804">Transcription</keyword>
<comment type="similarity">
    <text evidence="1">Belongs to the LysR transcriptional regulatory family.</text>
</comment>
<dbReference type="InterPro" id="IPR000847">
    <property type="entry name" value="LysR_HTH_N"/>
</dbReference>
<dbReference type="Gene3D" id="1.10.10.10">
    <property type="entry name" value="Winged helix-like DNA-binding domain superfamily/Winged helix DNA-binding domain"/>
    <property type="match status" value="1"/>
</dbReference>
<proteinExistence type="inferred from homology"/>
<evidence type="ECO:0000313" key="7">
    <source>
        <dbReference type="EMBL" id="PAS94094.1"/>
    </source>
</evidence>
<evidence type="ECO:0000313" key="9">
    <source>
        <dbReference type="Proteomes" id="UP000623509"/>
    </source>
</evidence>
<evidence type="ECO:0000256" key="4">
    <source>
        <dbReference type="ARBA" id="ARBA00023163"/>
    </source>
</evidence>
<dbReference type="CDD" id="cd08422">
    <property type="entry name" value="PBP2_CrgA_like"/>
    <property type="match status" value="1"/>
</dbReference>
<organism evidence="7 8">
    <name type="scientific">Candidatus Dactylopiibacterium carminicum</name>
    <dbReference type="NCBI Taxonomy" id="857335"/>
    <lineage>
        <taxon>Bacteria</taxon>
        <taxon>Pseudomonadati</taxon>
        <taxon>Pseudomonadota</taxon>
        <taxon>Betaproteobacteria</taxon>
        <taxon>Rhodocyclales</taxon>
        <taxon>Rhodocyclaceae</taxon>
        <taxon>Candidatus Dactylopiibacterium</taxon>
    </lineage>
</organism>
<dbReference type="InterPro" id="IPR036390">
    <property type="entry name" value="WH_DNA-bd_sf"/>
</dbReference>
<protein>
    <submittedName>
        <fullName evidence="7">LysR family transcriptional regulator</fullName>
    </submittedName>
</protein>
<dbReference type="FunFam" id="3.40.190.290:FF:000001">
    <property type="entry name" value="Transcriptional regulator, LysR family"/>
    <property type="match status" value="1"/>
</dbReference>
<keyword evidence="9" id="KW-1185">Reference proteome</keyword>
<sequence length="312" mass="34778">MDNKTLITDLGLLHLFVKVVAHGSLSGAARELNISLPLAIRRLRQLETLLGVRLLQRTTRRQSLTEEGQLLYQHALQILDELASVEQRLSQSREAIVGPLRITAPVELGRRYIAPLLADFCTAHPGLNIQLQLTDTVLDLIESGMDVAIRYGALQDSSFISRPLAPNHRILCAAPDYLRRRGTPTHPGELSRHDCLLIGQQFQADWRFEGDAPVTVRITATLAANDGEVVHGWALAGYGIARKSIWDVFEDLASGRLVQILPRYPIPATPLHAVYPHSRHLAPRIRALLDYLGPHLSNLYKARRDSARTPRP</sequence>
<dbReference type="Gene3D" id="3.40.190.290">
    <property type="match status" value="1"/>
</dbReference>
<dbReference type="PANTHER" id="PTHR30537">
    <property type="entry name" value="HTH-TYPE TRANSCRIPTIONAL REGULATOR"/>
    <property type="match status" value="1"/>
</dbReference>
<dbReference type="InterPro" id="IPR058163">
    <property type="entry name" value="LysR-type_TF_proteobact-type"/>
</dbReference>
<dbReference type="SUPFAM" id="SSF53850">
    <property type="entry name" value="Periplasmic binding protein-like II"/>
    <property type="match status" value="1"/>
</dbReference>
<gene>
    <name evidence="6" type="ORF">BGI27_14780</name>
    <name evidence="7" type="ORF">CGU29_05490</name>
</gene>
<keyword evidence="2" id="KW-0805">Transcription regulation</keyword>
<comment type="caution">
    <text evidence="7">The sequence shown here is derived from an EMBL/GenBank/DDBJ whole genome shotgun (WGS) entry which is preliminary data.</text>
</comment>
<feature type="domain" description="HTH lysR-type" evidence="5">
    <location>
        <begin position="8"/>
        <end position="65"/>
    </location>
</feature>
<keyword evidence="3" id="KW-0238">DNA-binding</keyword>